<feature type="region of interest" description="Disordered" evidence="5">
    <location>
        <begin position="1"/>
        <end position="24"/>
    </location>
</feature>
<comment type="similarity">
    <text evidence="1">Belongs to the eukaryotic-type N-acetylglucosamine kinase family.</text>
</comment>
<dbReference type="GO" id="GO:0016301">
    <property type="term" value="F:kinase activity"/>
    <property type="evidence" value="ECO:0007669"/>
    <property type="project" value="UniProtKB-KW"/>
</dbReference>
<gene>
    <name evidence="8" type="primary">LOC107072988</name>
</gene>
<evidence type="ECO:0000256" key="1">
    <source>
        <dbReference type="ARBA" id="ARBA00006198"/>
    </source>
</evidence>
<evidence type="ECO:0000313" key="8">
    <source>
        <dbReference type="RefSeq" id="XP_015188838.1"/>
    </source>
</evidence>
<dbReference type="PANTHER" id="PTHR12862">
    <property type="entry name" value="BADF TYPE ATPASE DOMAIN-CONTAINING PROTEIN"/>
    <property type="match status" value="1"/>
</dbReference>
<dbReference type="RefSeq" id="XP_015188838.1">
    <property type="nucleotide sequence ID" value="XM_015333352.1"/>
</dbReference>
<protein>
    <recommendedName>
        <fullName evidence="3">N-acetyl-D-glucosamine kinase</fullName>
        <ecNumber evidence="2">2.7.1.59</ecNumber>
    </recommendedName>
    <alternativeName>
        <fullName evidence="4">GlcNAc kinase</fullName>
    </alternativeName>
</protein>
<proteinExistence type="inferred from homology"/>
<feature type="compositionally biased region" description="Basic residues" evidence="5">
    <location>
        <begin position="1"/>
        <end position="16"/>
    </location>
</feature>
<evidence type="ECO:0000313" key="7">
    <source>
        <dbReference type="Proteomes" id="UP000694924"/>
    </source>
</evidence>
<dbReference type="PANTHER" id="PTHR12862:SF0">
    <property type="entry name" value="N-ACETYL-D-GLUCOSAMINE KINASE"/>
    <property type="match status" value="1"/>
</dbReference>
<keyword evidence="8" id="KW-0418">Kinase</keyword>
<evidence type="ECO:0000256" key="5">
    <source>
        <dbReference type="SAM" id="MobiDB-lite"/>
    </source>
</evidence>
<dbReference type="GeneID" id="107072988"/>
<dbReference type="EC" id="2.7.1.59" evidence="2"/>
<dbReference type="InterPro" id="IPR043129">
    <property type="entry name" value="ATPase_NBD"/>
</dbReference>
<dbReference type="SUPFAM" id="SSF53067">
    <property type="entry name" value="Actin-like ATPase domain"/>
    <property type="match status" value="2"/>
</dbReference>
<keyword evidence="8" id="KW-0808">Transferase</keyword>
<evidence type="ECO:0000259" key="6">
    <source>
        <dbReference type="Pfam" id="PF01869"/>
    </source>
</evidence>
<evidence type="ECO:0000256" key="2">
    <source>
        <dbReference type="ARBA" id="ARBA00012122"/>
    </source>
</evidence>
<dbReference type="Gene3D" id="3.30.420.40">
    <property type="match status" value="1"/>
</dbReference>
<dbReference type="Proteomes" id="UP000694924">
    <property type="component" value="Unplaced"/>
</dbReference>
<keyword evidence="7" id="KW-1185">Reference proteome</keyword>
<accession>A0ABM1J8Q0</accession>
<feature type="domain" description="ATPase BadF/BadG/BcrA/BcrD type" evidence="6">
    <location>
        <begin position="69"/>
        <end position="342"/>
    </location>
</feature>
<dbReference type="Pfam" id="PF01869">
    <property type="entry name" value="BcrAD_BadFG"/>
    <property type="match status" value="1"/>
</dbReference>
<dbReference type="InterPro" id="IPR039758">
    <property type="entry name" value="NAGK-like"/>
</dbReference>
<reference evidence="8" key="1">
    <citation type="submission" date="2025-08" db="UniProtKB">
        <authorList>
            <consortium name="RefSeq"/>
        </authorList>
    </citation>
    <scope>IDENTIFICATION</scope>
    <source>
        <tissue evidence="8">Whole body</tissue>
    </source>
</reference>
<name>A0ABM1J8Q0_POLDO</name>
<sequence>MAGKKKKSGRGGRKGKKQESKKIIDEYQLRRDLRAGTEREDSLNMEDATNFLIEDTKLAEIPSEIRIGGLEGGGTHSTFVIINQNGEKLIEVKGPDTNHWILGMKETAARINSMIERGKELLNIPKTIPLNCVGLSLSGCEEETTNRLLIDTLLEDYPDAAKDYCVSSDTLGSLRTGLEIGGIVLIAGTGSNALLINPDGKTHGCGGWGYMIGDEGSAYWIAHRACKYVFDDMDDLVKSPYPISYVWPAMRDFFKVTDRAGMLQHLYSNFDKSKFAMFAKEIAVGCDRDDSLCLSIFEENGRLLARHIVALFKKAHNDLKLSDGGLKVICVGSVWKSWKYMKDGFIDEIHSGLVIDEFSLLNLTVTSALGSSYLAAEQINCPFVKPYNENVQVFFHYKRDHYGKIGNIDNTINKSSRTMDTLGYVECDKK</sequence>
<dbReference type="InterPro" id="IPR002731">
    <property type="entry name" value="ATPase_BadF"/>
</dbReference>
<evidence type="ECO:0000256" key="3">
    <source>
        <dbReference type="ARBA" id="ARBA00014974"/>
    </source>
</evidence>
<organism evidence="7 8">
    <name type="scientific">Polistes dominula</name>
    <name type="common">European paper wasp</name>
    <name type="synonym">Vespa dominula</name>
    <dbReference type="NCBI Taxonomy" id="743375"/>
    <lineage>
        <taxon>Eukaryota</taxon>
        <taxon>Metazoa</taxon>
        <taxon>Ecdysozoa</taxon>
        <taxon>Arthropoda</taxon>
        <taxon>Hexapoda</taxon>
        <taxon>Insecta</taxon>
        <taxon>Pterygota</taxon>
        <taxon>Neoptera</taxon>
        <taxon>Endopterygota</taxon>
        <taxon>Hymenoptera</taxon>
        <taxon>Apocrita</taxon>
        <taxon>Aculeata</taxon>
        <taxon>Vespoidea</taxon>
        <taxon>Vespidae</taxon>
        <taxon>Polistinae</taxon>
        <taxon>Polistini</taxon>
        <taxon>Polistes</taxon>
    </lineage>
</organism>
<evidence type="ECO:0000256" key="4">
    <source>
        <dbReference type="ARBA" id="ARBA00031123"/>
    </source>
</evidence>
<dbReference type="CDD" id="cd24078">
    <property type="entry name" value="ASKHA_NBD_NAGK_meta"/>
    <property type="match status" value="1"/>
</dbReference>